<dbReference type="GO" id="GO:0046983">
    <property type="term" value="F:protein dimerization activity"/>
    <property type="evidence" value="ECO:0007669"/>
    <property type="project" value="InterPro"/>
</dbReference>
<dbReference type="GO" id="GO:0016779">
    <property type="term" value="F:nucleotidyltransferase activity"/>
    <property type="evidence" value="ECO:0007669"/>
    <property type="project" value="UniProtKB-ARBA"/>
</dbReference>
<evidence type="ECO:0000256" key="10">
    <source>
        <dbReference type="ARBA" id="ARBA00022857"/>
    </source>
</evidence>
<evidence type="ECO:0000256" key="11">
    <source>
        <dbReference type="ARBA" id="ARBA00023002"/>
    </source>
</evidence>
<dbReference type="InterPro" id="IPR036291">
    <property type="entry name" value="NAD(P)-bd_dom_sf"/>
</dbReference>
<dbReference type="EC" id="1.2.1.11" evidence="6"/>
<dbReference type="EMBL" id="OB663670">
    <property type="protein sequence ID" value="CAD7231588.1"/>
    <property type="molecule type" value="Genomic_DNA"/>
</dbReference>
<dbReference type="InterPro" id="IPR003439">
    <property type="entry name" value="ABC_transporter-like_ATP-bd"/>
</dbReference>
<dbReference type="InterPro" id="IPR025877">
    <property type="entry name" value="MobA-like_NTP_Trfase"/>
</dbReference>
<keyword evidence="15" id="KW-0456">Lyase</keyword>
<dbReference type="GO" id="GO:0050661">
    <property type="term" value="F:NADP binding"/>
    <property type="evidence" value="ECO:0007669"/>
    <property type="project" value="InterPro"/>
</dbReference>
<dbReference type="InterPro" id="IPR000319">
    <property type="entry name" value="Asp-semialdehyde_DH_CS"/>
</dbReference>
<evidence type="ECO:0000256" key="5">
    <source>
        <dbReference type="ARBA" id="ARBA00011738"/>
    </source>
</evidence>
<keyword evidence="14" id="KW-0486">Methionine biosynthesis</keyword>
<name>A0A7R8WH68_9CRUS</name>
<dbReference type="InterPro" id="IPR013482">
    <property type="entry name" value="Molybde_CF_guanTrfase"/>
</dbReference>
<organism evidence="17">
    <name type="scientific">Cyprideis torosa</name>
    <dbReference type="NCBI Taxonomy" id="163714"/>
    <lineage>
        <taxon>Eukaryota</taxon>
        <taxon>Metazoa</taxon>
        <taxon>Ecdysozoa</taxon>
        <taxon>Arthropoda</taxon>
        <taxon>Crustacea</taxon>
        <taxon>Oligostraca</taxon>
        <taxon>Ostracoda</taxon>
        <taxon>Podocopa</taxon>
        <taxon>Podocopida</taxon>
        <taxon>Cytherocopina</taxon>
        <taxon>Cytheroidea</taxon>
        <taxon>Cytherideidae</taxon>
        <taxon>Cyprideis</taxon>
    </lineage>
</organism>
<dbReference type="PANTHER" id="PTHR46278:SF4">
    <property type="entry name" value="ASPARTATE-SEMIALDEHYDE DEHYDROGENASE"/>
    <property type="match status" value="1"/>
</dbReference>
<dbReference type="UniPathway" id="UPA00050">
    <property type="reaction ID" value="UER00463"/>
</dbReference>
<evidence type="ECO:0000256" key="14">
    <source>
        <dbReference type="ARBA" id="ARBA00023167"/>
    </source>
</evidence>
<evidence type="ECO:0000256" key="4">
    <source>
        <dbReference type="ARBA" id="ARBA00010584"/>
    </source>
</evidence>
<protein>
    <recommendedName>
        <fullName evidence="6">aspartate-semialdehyde dehydrogenase</fullName>
        <ecNumber evidence="6">1.2.1.11</ecNumber>
    </recommendedName>
</protein>
<dbReference type="GO" id="GO:0005525">
    <property type="term" value="F:GTP binding"/>
    <property type="evidence" value="ECO:0007669"/>
    <property type="project" value="UniProtKB-KW"/>
</dbReference>
<dbReference type="SUPFAM" id="SSF53850">
    <property type="entry name" value="Periplasmic binding protein-like II"/>
    <property type="match status" value="1"/>
</dbReference>
<dbReference type="NCBIfam" id="NF005144">
    <property type="entry name" value="PRK06598.1"/>
    <property type="match status" value="1"/>
</dbReference>
<dbReference type="UniPathway" id="UPA00034">
    <property type="reaction ID" value="UER00016"/>
</dbReference>
<keyword evidence="10" id="KW-0521">NADP</keyword>
<evidence type="ECO:0000256" key="2">
    <source>
        <dbReference type="ARBA" id="ARBA00005076"/>
    </source>
</evidence>
<evidence type="ECO:0000256" key="6">
    <source>
        <dbReference type="ARBA" id="ARBA00013120"/>
    </source>
</evidence>
<dbReference type="GO" id="GO:0006777">
    <property type="term" value="P:Mo-molybdopterin cofactor biosynthetic process"/>
    <property type="evidence" value="ECO:0007669"/>
    <property type="project" value="UniProtKB-KW"/>
</dbReference>
<dbReference type="Pfam" id="PF02774">
    <property type="entry name" value="Semialdhyde_dhC"/>
    <property type="match status" value="1"/>
</dbReference>
<keyword evidence="9" id="KW-0791">Threonine biosynthesis</keyword>
<dbReference type="GO" id="GO:0009089">
    <property type="term" value="P:lysine biosynthetic process via diaminopimelate"/>
    <property type="evidence" value="ECO:0007669"/>
    <property type="project" value="UniProtKB-UniPathway"/>
</dbReference>
<comment type="pathway">
    <text evidence="1">Amino-acid biosynthesis; L-methionine biosynthesis via de novo pathway; L-homoserine from L-aspartate: step 2/3.</text>
</comment>
<dbReference type="GO" id="GO:0004073">
    <property type="term" value="F:aspartate-semialdehyde dehydrogenase activity"/>
    <property type="evidence" value="ECO:0007669"/>
    <property type="project" value="UniProtKB-EC"/>
</dbReference>
<feature type="non-terminal residue" evidence="17">
    <location>
        <position position="1"/>
    </location>
</feature>
<dbReference type="Gene3D" id="3.40.190.10">
    <property type="entry name" value="Periplasmic binding protein-like II"/>
    <property type="match status" value="1"/>
</dbReference>
<evidence type="ECO:0000256" key="9">
    <source>
        <dbReference type="ARBA" id="ARBA00022697"/>
    </source>
</evidence>
<dbReference type="PROSITE" id="PS01103">
    <property type="entry name" value="ASD"/>
    <property type="match status" value="1"/>
</dbReference>
<dbReference type="InterPro" id="IPR000534">
    <property type="entry name" value="Semialdehyde_DH_NAD-bd"/>
</dbReference>
<dbReference type="GO" id="GO:0051287">
    <property type="term" value="F:NAD binding"/>
    <property type="evidence" value="ECO:0007669"/>
    <property type="project" value="InterPro"/>
</dbReference>
<dbReference type="Pfam" id="PF00005">
    <property type="entry name" value="ABC_tran"/>
    <property type="match status" value="1"/>
</dbReference>
<reference evidence="17" key="1">
    <citation type="submission" date="2020-11" db="EMBL/GenBank/DDBJ databases">
        <authorList>
            <person name="Tran Van P."/>
        </authorList>
    </citation>
    <scope>NUCLEOTIDE SEQUENCE</scope>
</reference>
<evidence type="ECO:0000256" key="16">
    <source>
        <dbReference type="ARBA" id="ARBA00047891"/>
    </source>
</evidence>
<dbReference type="GO" id="GO:0016829">
    <property type="term" value="F:lyase activity"/>
    <property type="evidence" value="ECO:0007669"/>
    <property type="project" value="UniProtKB-KW"/>
</dbReference>
<dbReference type="Pfam" id="PF02621">
    <property type="entry name" value="VitK2_biosynth"/>
    <property type="match status" value="1"/>
</dbReference>
<keyword evidence="12" id="KW-0342">GTP-binding</keyword>
<dbReference type="GO" id="GO:0009234">
    <property type="term" value="P:menaquinone biosynthetic process"/>
    <property type="evidence" value="ECO:0007669"/>
    <property type="project" value="UniProtKB-KW"/>
</dbReference>
<dbReference type="CDD" id="cd02503">
    <property type="entry name" value="MobA"/>
    <property type="match status" value="1"/>
</dbReference>
<dbReference type="GO" id="GO:0009086">
    <property type="term" value="P:methionine biosynthetic process"/>
    <property type="evidence" value="ECO:0007669"/>
    <property type="project" value="UniProtKB-KW"/>
</dbReference>
<comment type="pathway">
    <text evidence="3">Amino-acid biosynthesis; L-threonine biosynthesis; L-threonine from L-aspartate: step 2/5.</text>
</comment>
<dbReference type="CDD" id="cd23938">
    <property type="entry name" value="ASADH_C_bac_like"/>
    <property type="match status" value="1"/>
</dbReference>
<sequence>MSFDRICSAIQENEVDAGVIIHEGRFTYQRYGLKSKVDLGQWWEEETGELIPLGCIAAKRSLGTRVLSQIDAAIRSSLHMARQDPARSANYIRRHAQELDDEVIASHIGLYVNQYSNDLGERGRQSVVEFIHRGQRGGGTEPVDVDLFSLPKGRVPAHDSPLWHERIGEMRIRLGQGYDVLVLVRHCPGKEIVLSDGSGGEASSFVLSGHGLLASDAFEPVSRWLCEQNRTPPVWACLLIGGKSKRMGRPKHLLKNSEGRLWGEALADTLGQCCQNVVLAGRGELQGDIQSLTRVPDVPGVRGPLAGMVAAMRWNPGVSWIVCACDMPHVDLEALRWLLDKRRPGVWAVIPHNTENRVYEPLLAHYDPRSSLLLQQLLDVGNSRPNALVGHEKVGQDGPDVGQGQSPLLDAMDIEKLAEMDIIVSCQGGGYTHAVYEKLRSLWDGYWIDAASTLRMTDEAIIGLDPVNGAGIDAALSRGVKCLTGGNCTVSLMLMALGGLFRENLVNWVSSMTYQAASGAGAKNMRELLLQMVEVTEPIKELLNDPATAILEIDRQVTAELNSDRLSLNAWPAPLAASLIPWIDKAMANGQTREEWKGISETNKILDLQGDSVVPVDGQCVRVGTMRCHSQAFTIELNRDVPLAEIESILENHNPWVQVVENDKEATEKMLTPASTSGTLRIPVGRIRKMAFGGNYLTAFTVGDQLLWGAAEPIRRMLNIVLAYLDRGDRASAVPPPESFADRLSVSWASPILYSPPRPASTILTQVPDITVQQLQAGRQVGIQVDPGYIEKEIFGIRSVRPRIWGYYFDEKNGANYTVLGLGEHGSGAMPPSLLQWGRYGNSSGEVVLAEPVRQNLQLGERKSFSLFRPDLSLKSFTTVGIFARETGLVTDDLLFVSLSDAADLFHMKPGEVTDLMIDVANPAEIDTIARKVAALLPGSRVVTKKQIEKTYRAIFGYRSGVGFVLLFGALLGFFVLAWDRISGQNVLEQREMAILKVCGWQVGDIMLVKVFESGLVAMLSLVLGYSLALFHLILADGALFRPLLFGGEMQRVAIARALICDPPLLLADEPTAHLDTHLSTEFMQRMARLKGLGKTIILTSHDAVVTGHHVVDAVYSMRDGRLTGKAWPLIFDDSTPHLAYGKRYQVSVVLVQGERGMSIPAQQRETSAEFDPHFKVYQDLMAFKVRHILLLSSAFDAFIMDEAGSVASQVREKYQGLNLSDPPTITRASSLQEALVELGSGKYDLVFTMPFLLGKSAFEMALAMREVCPEIAILCITHNLQAIRAPQEKEKRDCVDTIFLLNNDADLFLSMIKSVEDHANAQRDTDLAGVRVIIYVEDSPLDRSFFLPLLYRVLIEQTCAVLDDSLNDSHKRLRLRVRPKILLASSYEEAMELYEAYEPYISCVLSDT</sequence>
<keyword evidence="13" id="KW-0501">Molybdenum cofactor biosynthesis</keyword>
<dbReference type="OrthoDB" id="5578301at2759"/>
<dbReference type="Gene3D" id="3.40.50.300">
    <property type="entry name" value="P-loop containing nucleotide triphosphate hydrolases"/>
    <property type="match status" value="1"/>
</dbReference>
<dbReference type="InterPro" id="IPR012280">
    <property type="entry name" value="Semialdhyde_DH_dimer_dom"/>
</dbReference>
<dbReference type="InterPro" id="IPR011534">
    <property type="entry name" value="Asp_ADH_gamma-type"/>
</dbReference>
<comment type="similarity">
    <text evidence="4">Belongs to the aspartate-semialdehyde dehydrogenase family.</text>
</comment>
<dbReference type="GO" id="GO:0016887">
    <property type="term" value="F:ATP hydrolysis activity"/>
    <property type="evidence" value="ECO:0007669"/>
    <property type="project" value="InterPro"/>
</dbReference>
<dbReference type="Pfam" id="PF12804">
    <property type="entry name" value="NTP_transf_3"/>
    <property type="match status" value="1"/>
</dbReference>
<dbReference type="UniPathway" id="UPA00051">
    <property type="reaction ID" value="UER00464"/>
</dbReference>
<evidence type="ECO:0000256" key="12">
    <source>
        <dbReference type="ARBA" id="ARBA00023134"/>
    </source>
</evidence>
<keyword evidence="8" id="KW-0028">Amino-acid biosynthesis</keyword>
<dbReference type="InterPro" id="IPR029044">
    <property type="entry name" value="Nucleotide-diphossugar_trans"/>
</dbReference>
<dbReference type="Gene3D" id="3.40.50.720">
    <property type="entry name" value="NAD(P)-binding Rossmann-like Domain"/>
    <property type="match status" value="1"/>
</dbReference>
<evidence type="ECO:0000256" key="8">
    <source>
        <dbReference type="ARBA" id="ARBA00022605"/>
    </source>
</evidence>
<dbReference type="GO" id="GO:0009088">
    <property type="term" value="P:threonine biosynthetic process"/>
    <property type="evidence" value="ECO:0007669"/>
    <property type="project" value="UniProtKB-UniPathway"/>
</dbReference>
<dbReference type="SUPFAM" id="SSF53448">
    <property type="entry name" value="Nucleotide-diphospho-sugar transferases"/>
    <property type="match status" value="1"/>
</dbReference>
<dbReference type="PROSITE" id="PS50893">
    <property type="entry name" value="ABC_TRANSPORTER_2"/>
    <property type="match status" value="1"/>
</dbReference>
<comment type="catalytic activity">
    <reaction evidence="16">
        <text>L-aspartate 4-semialdehyde + phosphate + NADP(+) = 4-phospho-L-aspartate + NADPH + H(+)</text>
        <dbReference type="Rhea" id="RHEA:24284"/>
        <dbReference type="ChEBI" id="CHEBI:15378"/>
        <dbReference type="ChEBI" id="CHEBI:43474"/>
        <dbReference type="ChEBI" id="CHEBI:57535"/>
        <dbReference type="ChEBI" id="CHEBI:57783"/>
        <dbReference type="ChEBI" id="CHEBI:58349"/>
        <dbReference type="ChEBI" id="CHEBI:537519"/>
        <dbReference type="EC" id="1.2.1.11"/>
    </reaction>
</comment>
<proteinExistence type="inferred from homology"/>
<evidence type="ECO:0000256" key="3">
    <source>
        <dbReference type="ARBA" id="ARBA00005097"/>
    </source>
</evidence>
<dbReference type="Pfam" id="PF01118">
    <property type="entry name" value="Semialdhyde_dh"/>
    <property type="match status" value="1"/>
</dbReference>
<dbReference type="Gene3D" id="3.90.550.10">
    <property type="entry name" value="Spore Coat Polysaccharide Biosynthesis Protein SpsA, Chain A"/>
    <property type="match status" value="1"/>
</dbReference>
<dbReference type="PANTHER" id="PTHR46278">
    <property type="entry name" value="DEHYDROGENASE, PUTATIVE-RELATED"/>
    <property type="match status" value="1"/>
</dbReference>
<evidence type="ECO:0000256" key="15">
    <source>
        <dbReference type="ARBA" id="ARBA00023239"/>
    </source>
</evidence>
<evidence type="ECO:0000256" key="1">
    <source>
        <dbReference type="ARBA" id="ARBA00005021"/>
    </source>
</evidence>
<evidence type="ECO:0000256" key="7">
    <source>
        <dbReference type="ARBA" id="ARBA00022428"/>
    </source>
</evidence>
<dbReference type="Gene3D" id="3.30.360.10">
    <property type="entry name" value="Dihydrodipicolinate Reductase, domain 2"/>
    <property type="match status" value="1"/>
</dbReference>
<dbReference type="InterPro" id="IPR027417">
    <property type="entry name" value="P-loop_NTPase"/>
</dbReference>
<dbReference type="SUPFAM" id="SSF51735">
    <property type="entry name" value="NAD(P)-binding Rossmann-fold domains"/>
    <property type="match status" value="1"/>
</dbReference>
<dbReference type="GO" id="GO:0009097">
    <property type="term" value="P:isoleucine biosynthetic process"/>
    <property type="evidence" value="ECO:0007669"/>
    <property type="project" value="InterPro"/>
</dbReference>
<keyword evidence="11" id="KW-0560">Oxidoreductase</keyword>
<accession>A0A7R8WH68</accession>
<dbReference type="SUPFAM" id="SSF55347">
    <property type="entry name" value="Glyceraldehyde-3-phosphate dehydrogenase-like, C-terminal domain"/>
    <property type="match status" value="1"/>
</dbReference>
<evidence type="ECO:0000256" key="13">
    <source>
        <dbReference type="ARBA" id="ARBA00023150"/>
    </source>
</evidence>
<gene>
    <name evidence="17" type="ORF">CTOB1V02_LOCUS9435</name>
</gene>
<dbReference type="SUPFAM" id="SSF52540">
    <property type="entry name" value="P-loop containing nucleoside triphosphate hydrolases"/>
    <property type="match status" value="2"/>
</dbReference>
<dbReference type="GO" id="GO:0005524">
    <property type="term" value="F:ATP binding"/>
    <property type="evidence" value="ECO:0007669"/>
    <property type="project" value="InterPro"/>
</dbReference>
<comment type="pathway">
    <text evidence="2">Amino-acid biosynthesis; L-lysine biosynthesis via DAP pathway; (S)-tetrahydrodipicolinate from L-aspartate: step 2/4.</text>
</comment>
<keyword evidence="12" id="KW-0547">Nucleotide-binding</keyword>
<dbReference type="SMART" id="SM00859">
    <property type="entry name" value="Semialdhyde_dh"/>
    <property type="match status" value="1"/>
</dbReference>
<comment type="subunit">
    <text evidence="5">Homodimer.</text>
</comment>
<dbReference type="NCBIfam" id="TIGR01745">
    <property type="entry name" value="asd_gamma"/>
    <property type="match status" value="1"/>
</dbReference>
<evidence type="ECO:0000313" key="17">
    <source>
        <dbReference type="EMBL" id="CAD7231588.1"/>
    </source>
</evidence>
<dbReference type="InterPro" id="IPR003773">
    <property type="entry name" value="Menaquinone_biosynth"/>
</dbReference>
<keyword evidence="7" id="KW-0474">Menaquinone biosynthesis</keyword>